<protein>
    <submittedName>
        <fullName evidence="2">Uncharacterized protein</fullName>
    </submittedName>
</protein>
<dbReference type="AlphaFoldDB" id="A0A7E4UXK7"/>
<name>A0A7E4UXK7_PANRE</name>
<sequence length="85" mass="9998">MKDFFLNQDYRIQNAFVLYTHRSKDFHQAQRHYKGQRSLPFQTSINLTSNEFMSALGQRWIATSVHEPASLAFFGQCVRGRLEND</sequence>
<dbReference type="WBParaSite" id="Pan_g1405.t1">
    <property type="protein sequence ID" value="Pan_g1405.t1"/>
    <property type="gene ID" value="Pan_g1405"/>
</dbReference>
<keyword evidence="1" id="KW-1185">Reference proteome</keyword>
<organism evidence="1 2">
    <name type="scientific">Panagrellus redivivus</name>
    <name type="common">Microworm</name>
    <dbReference type="NCBI Taxonomy" id="6233"/>
    <lineage>
        <taxon>Eukaryota</taxon>
        <taxon>Metazoa</taxon>
        <taxon>Ecdysozoa</taxon>
        <taxon>Nematoda</taxon>
        <taxon>Chromadorea</taxon>
        <taxon>Rhabditida</taxon>
        <taxon>Tylenchina</taxon>
        <taxon>Panagrolaimomorpha</taxon>
        <taxon>Panagrolaimoidea</taxon>
        <taxon>Panagrolaimidae</taxon>
        <taxon>Panagrellus</taxon>
    </lineage>
</organism>
<proteinExistence type="predicted"/>
<reference evidence="2" key="2">
    <citation type="submission" date="2020-10" db="UniProtKB">
        <authorList>
            <consortium name="WormBaseParasite"/>
        </authorList>
    </citation>
    <scope>IDENTIFICATION</scope>
</reference>
<reference evidence="1" key="1">
    <citation type="journal article" date="2013" name="Genetics">
        <title>The draft genome and transcriptome of Panagrellus redivivus are shaped by the harsh demands of a free-living lifestyle.</title>
        <authorList>
            <person name="Srinivasan J."/>
            <person name="Dillman A.R."/>
            <person name="Macchietto M.G."/>
            <person name="Heikkinen L."/>
            <person name="Lakso M."/>
            <person name="Fracchia K.M."/>
            <person name="Antoshechkin I."/>
            <person name="Mortazavi A."/>
            <person name="Wong G."/>
            <person name="Sternberg P.W."/>
        </authorList>
    </citation>
    <scope>NUCLEOTIDE SEQUENCE [LARGE SCALE GENOMIC DNA]</scope>
    <source>
        <strain evidence="1">MT8872</strain>
    </source>
</reference>
<dbReference type="Proteomes" id="UP000492821">
    <property type="component" value="Unassembled WGS sequence"/>
</dbReference>
<evidence type="ECO:0000313" key="1">
    <source>
        <dbReference type="Proteomes" id="UP000492821"/>
    </source>
</evidence>
<evidence type="ECO:0000313" key="2">
    <source>
        <dbReference type="WBParaSite" id="Pan_g1405.t1"/>
    </source>
</evidence>
<accession>A0A7E4UXK7</accession>